<dbReference type="AlphaFoldDB" id="A0A7Z0UXR4"/>
<dbReference type="EMBL" id="LXHE01000014">
    <property type="protein sequence ID" value="OAV00233.1"/>
    <property type="molecule type" value="Genomic_DNA"/>
</dbReference>
<evidence type="ECO:0000313" key="6">
    <source>
        <dbReference type="Proteomes" id="UP000078446"/>
    </source>
</evidence>
<keyword evidence="2" id="KW-0175">Coiled coil</keyword>
<feature type="domain" description="Phage tail tape measure protein" evidence="4">
    <location>
        <begin position="295"/>
        <end position="499"/>
    </location>
</feature>
<keyword evidence="3" id="KW-1133">Transmembrane helix</keyword>
<comment type="caution">
    <text evidence="5">The sequence shown here is derived from an EMBL/GenBank/DDBJ whole genome shotgun (WGS) entry which is preliminary data.</text>
</comment>
<feature type="transmembrane region" description="Helical" evidence="3">
    <location>
        <begin position="953"/>
        <end position="972"/>
    </location>
</feature>
<reference evidence="5 6" key="1">
    <citation type="journal article" date="2016" name="Genome Biol. Evol.">
        <title>Comparative Genomic Analyses of the Moraxella catarrhalis Serosensitive and Seroresistant Lineages Demonstrate Their Independent Evolution.</title>
        <authorList>
            <person name="Earl J.P."/>
            <person name="de Vries S.P."/>
            <person name="Ahmed A."/>
            <person name="Powell E."/>
            <person name="Schultz M.P."/>
            <person name="Hermans P.W."/>
            <person name="Hill D.J."/>
            <person name="Zhou Z."/>
            <person name="Constantinidou C.I."/>
            <person name="Hu F.Z."/>
            <person name="Bootsma H.J."/>
            <person name="Ehrlich G.D."/>
        </authorList>
    </citation>
    <scope>NUCLEOTIDE SEQUENCE [LARGE SCALE GENOMIC DNA]</scope>
    <source>
        <strain evidence="5 6">Z7574</strain>
    </source>
</reference>
<keyword evidence="1" id="KW-1188">Viral release from host cell</keyword>
<gene>
    <name evidence="5" type="ORF">AO382_1383</name>
</gene>
<dbReference type="Proteomes" id="UP000078446">
    <property type="component" value="Unassembled WGS sequence"/>
</dbReference>
<dbReference type="Pfam" id="PF10145">
    <property type="entry name" value="PhageMin_Tail"/>
    <property type="match status" value="1"/>
</dbReference>
<sequence>MSKLQLSVDLSLNDKLSQALEKAIKPAQELSDQFDDLKKSVEKFKLPDIDTSAFDKLKDEAQGVIKETERLSDELKKLDSLKLKLDRFEKIKKDTLDASTALTQHKKSIEALKAQMASGNADSAIKKQLSELEKEAKKLQNTVEKNTPMLKKMRQELNNVGLGGMKLSEAQAKVAADIKKTEVAIESQQGTLNRINNAYGNHATAVAKAKTAQEKLEKQIEQTGKKIERQKAIIEKAQKAREYGMEALRVAGSVAGSAGLAVKAYADSQDAETTLRISMMSDDGTVAKEYKNIVKLAEKMGNRLPGTTADFKQMMAVLVQQGISFQSILDGVGESAGNLAVLLKMPFDQAAEFAAKLQDATKTTEKDMMSLMDTVQKMYYLGADSTNILGGFKNLSSSMSVIGKQGKEFVDTVAPLIVMADQAGMNGDSAGNAYRKIFQKMMDTDIFNEAFKNAGVNIKFDFTDGKGEFGGFEKMFAQLSQLKGIDTERRIQILSDAFGNDAEVAQALNIMIEKGQAGYDEVVAKMARQADINQRVQAQLGTLRNLWDAAGGTATSLMARAGEALAPWVESLTKWLTSLGEKMGDWIDRHPKLFDGIVKFGAVLAGVITVIAALVVIISSVVIPIAALKMSFLTLGGSLGGIGKAVAVFGGAIAKIIPLLAGGLGKGLMLVLTSFGKLGGLMLTAFKGFLPLAAPLLLKIALIAGAAFLIYKFWKPIKAFFAGVWDGIKAAAEPIMPIFETIGNAIQPVLDWLGQFFNLTQVGEGSARSLGQTVGGFLAKSFMIATLPLRTLWAVGKWVWDKLTGLFSGTLSIGDIFAPLREKWDGLMSKITEYKDKAKSLWEEFKGLFTIGGDTGAGGSTSSDSGGFFSSLASGFEAARQSISEKAGSMWESAKAKFDEARQSLPAKASEIWNSITSSLSGANGINVIATIGTTMQGVIAVVSTAAQGVINIFGVMVTGIGTILATVPMIISTAFMGIDAVVAASVAALPAVIAVTLAGLPVMMAGIFIALAATTASGMAVIARTITARMATVINTMRSGFTRLRSVTAQGWRSLGSAMSGNPILSRLQSAMSAALSYLNGVKGRFFVIGQDIGNGLASGIESSIGRVLAAGARLAAAAERSARIESDTHSPSRKMAAVGSDMAAGLDMGLTRGFMPLLGNFTRNIGLLQQPVNTQRIVPVKTLAPASKGNAVSHYAGDTITININAPSGDARDIADQVRAVIEEYERKKAKRTRQSFTDRY</sequence>
<dbReference type="InterPro" id="IPR010090">
    <property type="entry name" value="Phage_tape_meas"/>
</dbReference>
<feature type="coiled-coil region" evidence="2">
    <location>
        <begin position="206"/>
        <end position="240"/>
    </location>
</feature>
<feature type="transmembrane region" description="Helical" evidence="3">
    <location>
        <begin position="979"/>
        <end position="998"/>
    </location>
</feature>
<evidence type="ECO:0000259" key="4">
    <source>
        <dbReference type="Pfam" id="PF10145"/>
    </source>
</evidence>
<dbReference type="RefSeq" id="WP_064619076.1">
    <property type="nucleotide sequence ID" value="NZ_LXHE01000014.1"/>
</dbReference>
<feature type="transmembrane region" description="Helical" evidence="3">
    <location>
        <begin position="1004"/>
        <end position="1024"/>
    </location>
</feature>
<proteinExistence type="predicted"/>
<organism evidence="5 6">
    <name type="scientific">Moraxella catarrhalis</name>
    <name type="common">Branhamella catarrhalis</name>
    <dbReference type="NCBI Taxonomy" id="480"/>
    <lineage>
        <taxon>Bacteria</taxon>
        <taxon>Pseudomonadati</taxon>
        <taxon>Pseudomonadota</taxon>
        <taxon>Gammaproteobacteria</taxon>
        <taxon>Moraxellales</taxon>
        <taxon>Moraxellaceae</taxon>
        <taxon>Moraxella</taxon>
    </lineage>
</organism>
<feature type="transmembrane region" description="Helical" evidence="3">
    <location>
        <begin position="639"/>
        <end position="661"/>
    </location>
</feature>
<feature type="transmembrane region" description="Helical" evidence="3">
    <location>
        <begin position="600"/>
        <end position="627"/>
    </location>
</feature>
<feature type="transmembrane region" description="Helical" evidence="3">
    <location>
        <begin position="692"/>
        <end position="711"/>
    </location>
</feature>
<protein>
    <recommendedName>
        <fullName evidence="4">Phage tail tape measure protein domain-containing protein</fullName>
    </recommendedName>
</protein>
<evidence type="ECO:0000256" key="3">
    <source>
        <dbReference type="SAM" id="Phobius"/>
    </source>
</evidence>
<accession>A0A7Z0UXR4</accession>
<dbReference type="NCBIfam" id="TIGR01760">
    <property type="entry name" value="tape_meas_TP901"/>
    <property type="match status" value="1"/>
</dbReference>
<keyword evidence="3" id="KW-0472">Membrane</keyword>
<feature type="coiled-coil region" evidence="2">
    <location>
        <begin position="54"/>
        <end position="91"/>
    </location>
</feature>
<feature type="transmembrane region" description="Helical" evidence="3">
    <location>
        <begin position="926"/>
        <end position="947"/>
    </location>
</feature>
<dbReference type="PANTHER" id="PTHR37813">
    <property type="entry name" value="FELS-2 PROPHAGE PROTEIN"/>
    <property type="match status" value="1"/>
</dbReference>
<feature type="transmembrane region" description="Helical" evidence="3">
    <location>
        <begin position="668"/>
        <end position="686"/>
    </location>
</feature>
<evidence type="ECO:0000256" key="1">
    <source>
        <dbReference type="ARBA" id="ARBA00022612"/>
    </source>
</evidence>
<keyword evidence="3" id="KW-0812">Transmembrane</keyword>
<dbReference type="PANTHER" id="PTHR37813:SF1">
    <property type="entry name" value="FELS-2 PROPHAGE PROTEIN"/>
    <property type="match status" value="1"/>
</dbReference>
<evidence type="ECO:0000313" key="5">
    <source>
        <dbReference type="EMBL" id="OAV00233.1"/>
    </source>
</evidence>
<name>A0A7Z0UXR4_MORCA</name>
<evidence type="ECO:0000256" key="2">
    <source>
        <dbReference type="SAM" id="Coils"/>
    </source>
</evidence>